<reference evidence="1 2" key="1">
    <citation type="submission" date="2019-02" db="EMBL/GenBank/DDBJ databases">
        <title>Deep-cultivation of Planctomycetes and their phenomic and genomic characterization uncovers novel biology.</title>
        <authorList>
            <person name="Wiegand S."/>
            <person name="Jogler M."/>
            <person name="Boedeker C."/>
            <person name="Pinto D."/>
            <person name="Vollmers J."/>
            <person name="Rivas-Marin E."/>
            <person name="Kohn T."/>
            <person name="Peeters S.H."/>
            <person name="Heuer A."/>
            <person name="Rast P."/>
            <person name="Oberbeckmann S."/>
            <person name="Bunk B."/>
            <person name="Jeske O."/>
            <person name="Meyerdierks A."/>
            <person name="Storesund J.E."/>
            <person name="Kallscheuer N."/>
            <person name="Luecker S."/>
            <person name="Lage O.M."/>
            <person name="Pohl T."/>
            <person name="Merkel B.J."/>
            <person name="Hornburger P."/>
            <person name="Mueller R.-W."/>
            <person name="Bruemmer F."/>
            <person name="Labrenz M."/>
            <person name="Spormann A.M."/>
            <person name="Op den Camp H."/>
            <person name="Overmann J."/>
            <person name="Amann R."/>
            <person name="Jetten M.S.M."/>
            <person name="Mascher T."/>
            <person name="Medema M.H."/>
            <person name="Devos D.P."/>
            <person name="Kaster A.-K."/>
            <person name="Ovreas L."/>
            <person name="Rohde M."/>
            <person name="Galperin M.Y."/>
            <person name="Jogler C."/>
        </authorList>
    </citation>
    <scope>NUCLEOTIDE SEQUENCE [LARGE SCALE GENOMIC DNA]</scope>
    <source>
        <strain evidence="1 2">Pan189</strain>
    </source>
</reference>
<organism evidence="1 2">
    <name type="scientific">Stratiformator vulcanicus</name>
    <dbReference type="NCBI Taxonomy" id="2527980"/>
    <lineage>
        <taxon>Bacteria</taxon>
        <taxon>Pseudomonadati</taxon>
        <taxon>Planctomycetota</taxon>
        <taxon>Planctomycetia</taxon>
        <taxon>Planctomycetales</taxon>
        <taxon>Planctomycetaceae</taxon>
        <taxon>Stratiformator</taxon>
    </lineage>
</organism>
<evidence type="ECO:0000313" key="1">
    <source>
        <dbReference type="EMBL" id="QDT38433.1"/>
    </source>
</evidence>
<name>A0A517R3M7_9PLAN</name>
<dbReference type="AlphaFoldDB" id="A0A517R3M7"/>
<dbReference type="RefSeq" id="WP_145364541.1">
    <property type="nucleotide sequence ID" value="NZ_CP036268.1"/>
</dbReference>
<sequence length="88" mass="9512">MSSGYSADVRLSLTIEDREILLAQIAPDRIVLREATVIEPGRGEVHMEVDGRMHSLSESLPDGASADDIGVDIRLHDLIQSDDVTAVA</sequence>
<dbReference type="EMBL" id="CP036268">
    <property type="protein sequence ID" value="QDT38433.1"/>
    <property type="molecule type" value="Genomic_DNA"/>
</dbReference>
<keyword evidence="2" id="KW-1185">Reference proteome</keyword>
<dbReference type="KEGG" id="svp:Pan189_28270"/>
<dbReference type="Proteomes" id="UP000317318">
    <property type="component" value="Chromosome"/>
</dbReference>
<gene>
    <name evidence="1" type="ORF">Pan189_28270</name>
</gene>
<protein>
    <submittedName>
        <fullName evidence="1">Uncharacterized protein</fullName>
    </submittedName>
</protein>
<evidence type="ECO:0000313" key="2">
    <source>
        <dbReference type="Proteomes" id="UP000317318"/>
    </source>
</evidence>
<accession>A0A517R3M7</accession>
<proteinExistence type="predicted"/>